<evidence type="ECO:0000256" key="10">
    <source>
        <dbReference type="ARBA" id="ARBA00023098"/>
    </source>
</evidence>
<evidence type="ECO:0000256" key="4">
    <source>
        <dbReference type="ARBA" id="ARBA00008671"/>
    </source>
</evidence>
<accession>A0A813VMN0</accession>
<dbReference type="EC" id="2.7.8.29" evidence="22"/>
<evidence type="ECO:0000256" key="6">
    <source>
        <dbReference type="ARBA" id="ARBA00022679"/>
    </source>
</evidence>
<keyword evidence="9 22" id="KW-1133">Transmembrane helix</keyword>
<keyword evidence="24" id="KW-1185">Reference proteome</keyword>
<feature type="transmembrane region" description="Helical" evidence="22">
    <location>
        <begin position="35"/>
        <end position="57"/>
    </location>
</feature>
<dbReference type="Proteomes" id="UP000663879">
    <property type="component" value="Unassembled WGS sequence"/>
</dbReference>
<dbReference type="GO" id="GO:0106245">
    <property type="term" value="F:L-serine-phosphatidylethanolamine phosphatidyltransferase activity"/>
    <property type="evidence" value="ECO:0007669"/>
    <property type="project" value="UniProtKB-UniRule"/>
</dbReference>
<evidence type="ECO:0000256" key="11">
    <source>
        <dbReference type="ARBA" id="ARBA00023136"/>
    </source>
</evidence>
<evidence type="ECO:0000256" key="1">
    <source>
        <dbReference type="ARBA" id="ARBA00004477"/>
    </source>
</evidence>
<keyword evidence="8 22" id="KW-0256">Endoplasmic reticulum</keyword>
<evidence type="ECO:0000256" key="2">
    <source>
        <dbReference type="ARBA" id="ARBA00004916"/>
    </source>
</evidence>
<dbReference type="Pfam" id="PF03034">
    <property type="entry name" value="PSS"/>
    <property type="match status" value="1"/>
</dbReference>
<keyword evidence="13 22" id="KW-1208">Phospholipid metabolism</keyword>
<dbReference type="PANTHER" id="PTHR15362:SF7">
    <property type="entry name" value="PHOSPHATIDYLSERINE SYNTHASE 2"/>
    <property type="match status" value="1"/>
</dbReference>
<keyword evidence="12 22" id="KW-0594">Phospholipid biosynthesis</keyword>
<dbReference type="PANTHER" id="PTHR15362">
    <property type="entry name" value="PHOSPHATIDYLINOSITOL SYNTHASE"/>
    <property type="match status" value="1"/>
</dbReference>
<evidence type="ECO:0000256" key="8">
    <source>
        <dbReference type="ARBA" id="ARBA00022824"/>
    </source>
</evidence>
<feature type="transmembrane region" description="Helical" evidence="22">
    <location>
        <begin position="358"/>
        <end position="376"/>
    </location>
</feature>
<gene>
    <name evidence="23" type="ORF">OXX778_LOCUS8800</name>
</gene>
<dbReference type="InterPro" id="IPR004277">
    <property type="entry name" value="PSS"/>
</dbReference>
<evidence type="ECO:0000256" key="19">
    <source>
        <dbReference type="ARBA" id="ARBA00036623"/>
    </source>
</evidence>
<keyword evidence="10 22" id="KW-0443">Lipid metabolism</keyword>
<evidence type="ECO:0000313" key="24">
    <source>
        <dbReference type="Proteomes" id="UP000663879"/>
    </source>
</evidence>
<evidence type="ECO:0000256" key="7">
    <source>
        <dbReference type="ARBA" id="ARBA00022692"/>
    </source>
</evidence>
<feature type="transmembrane region" description="Helical" evidence="22">
    <location>
        <begin position="99"/>
        <end position="120"/>
    </location>
</feature>
<organism evidence="23 24">
    <name type="scientific">Brachionus calyciflorus</name>
    <dbReference type="NCBI Taxonomy" id="104777"/>
    <lineage>
        <taxon>Eukaryota</taxon>
        <taxon>Metazoa</taxon>
        <taxon>Spiralia</taxon>
        <taxon>Gnathifera</taxon>
        <taxon>Rotifera</taxon>
        <taxon>Eurotatoria</taxon>
        <taxon>Monogononta</taxon>
        <taxon>Pseudotrocha</taxon>
        <taxon>Ploima</taxon>
        <taxon>Brachionidae</taxon>
        <taxon>Brachionus</taxon>
    </lineage>
</organism>
<comment type="catalytic activity">
    <reaction evidence="17">
        <text>1-octadecanoyl-2-(5Z,8Z,11Z,14Z)-eicosatetraenoyl-sn-glycero-3-phosphoethanolamine + L-serine = 1-octadecanoyl-2-(5Z,8Z,11Z,14Z)-eicosatetraenoyl-sn-glycero-3-phosphoserine + ethanolamine</text>
        <dbReference type="Rhea" id="RHEA:41500"/>
        <dbReference type="ChEBI" id="CHEBI:33384"/>
        <dbReference type="ChEBI" id="CHEBI:57603"/>
        <dbReference type="ChEBI" id="CHEBI:78268"/>
        <dbReference type="ChEBI" id="CHEBI:78269"/>
    </reaction>
    <physiologicalReaction direction="left-to-right" evidence="17">
        <dbReference type="Rhea" id="RHEA:41501"/>
    </physiologicalReaction>
</comment>
<comment type="function">
    <text evidence="22">Catalyzes a base-exchange reaction in which the polar head group of phosphatidylethanolamine (PE) is replaced by L-serine.</text>
</comment>
<comment type="catalytic activity">
    <reaction evidence="14">
        <text>1-hexadecanoyl-2-(9Z-octadecenoyl)-sn-glycero-3-phosphoethanolamine + L-serine = 1-hexadecanoyl-2-(9Z-octadecenoyl)-sn-glycero-3-phospho-L-serine + ethanolamine</text>
        <dbReference type="Rhea" id="RHEA:41484"/>
        <dbReference type="ChEBI" id="CHEBI:33384"/>
        <dbReference type="ChEBI" id="CHEBI:57603"/>
        <dbReference type="ChEBI" id="CHEBI:73007"/>
        <dbReference type="ChEBI" id="CHEBI:75029"/>
    </reaction>
    <physiologicalReaction direction="left-to-right" evidence="14">
        <dbReference type="Rhea" id="RHEA:41485"/>
    </physiologicalReaction>
</comment>
<comment type="catalytic activity">
    <reaction evidence="19">
        <text>1-(1Z-octadecenyl)-2-(4Z,7Z,10Z,13Z,16Z,19Z-docosahexaenoyl)-sn-glycero-3-phosphoethanolamine + L-serine = 1-(1Z-octadecenyl)-2-(4Z,7Z,10Z,13Z,16Z,19Z-docosahexaenoyl)-sn-glycero-3-phospho-L-serine + ethanolamine</text>
        <dbReference type="Rhea" id="RHEA:41496"/>
        <dbReference type="ChEBI" id="CHEBI:33384"/>
        <dbReference type="ChEBI" id="CHEBI:57603"/>
        <dbReference type="ChEBI" id="CHEBI:78263"/>
        <dbReference type="ChEBI" id="CHEBI:78264"/>
    </reaction>
    <physiologicalReaction direction="left-to-right" evidence="19">
        <dbReference type="Rhea" id="RHEA:41497"/>
    </physiologicalReaction>
</comment>
<evidence type="ECO:0000256" key="15">
    <source>
        <dbReference type="ARBA" id="ARBA00035833"/>
    </source>
</evidence>
<comment type="catalytic activity">
    <reaction evidence="21">
        <text>1-(1Z-octadecenyl)-2-(5Z,8Z,11Z,14Z- eicosatetraenoyl)-sn-glycero-3-phosphoethanolamine + L-serine = 1-(1Z-octadecenyl)-2-(5Z,8Z,11Z,14Z-eicosatetraenoyl)-sn-glycero-3-phospho-L-serine + ethanolamine</text>
        <dbReference type="Rhea" id="RHEA:41604"/>
        <dbReference type="ChEBI" id="CHEBI:33384"/>
        <dbReference type="ChEBI" id="CHEBI:57603"/>
        <dbReference type="ChEBI" id="CHEBI:78342"/>
        <dbReference type="ChEBI" id="CHEBI:78343"/>
    </reaction>
    <physiologicalReaction direction="left-to-right" evidence="21">
        <dbReference type="Rhea" id="RHEA:41605"/>
    </physiologicalReaction>
</comment>
<feature type="transmembrane region" description="Helical" evidence="22">
    <location>
        <begin position="316"/>
        <end position="337"/>
    </location>
</feature>
<comment type="pathway">
    <text evidence="2 22">Phospholipid metabolism; phosphatidylserine biosynthesis.</text>
</comment>
<comment type="catalytic activity">
    <reaction evidence="16">
        <text>1-(1Z-octadecenyl)-2-(9Z-octadecenoyl)-sn-glycero-3-phosphoethanolamine + L-serine = 1-(1Z-octadecenyl)-2-(9Z-octadecenoyl)-sn-glycero-3-phospho-L-serine + ethanolamine</text>
        <dbReference type="Rhea" id="RHEA:41600"/>
        <dbReference type="ChEBI" id="CHEBI:33384"/>
        <dbReference type="ChEBI" id="CHEBI:57603"/>
        <dbReference type="ChEBI" id="CHEBI:78340"/>
        <dbReference type="ChEBI" id="CHEBI:78341"/>
    </reaction>
    <physiologicalReaction direction="left-to-right" evidence="16">
        <dbReference type="Rhea" id="RHEA:41601"/>
    </physiologicalReaction>
</comment>
<feature type="transmembrane region" description="Helical" evidence="22">
    <location>
        <begin position="69"/>
        <end position="87"/>
    </location>
</feature>
<comment type="similarity">
    <text evidence="4 22">Belongs to the phosphatidyl serine synthase family.</text>
</comment>
<comment type="catalytic activity">
    <reaction evidence="15">
        <text>1-hexadecanoyl-2-(4Z,7Z,10Z,13Z,16Z,19Z-docosahexaenoyl)-sn-glycero-3-phosphoethanolamine + L-serine = 1-hexadecanoyl-2-(4Z,7Z,10Z,13Z,16Z,19Z-docosahexaenoyl)-sn-glycero-3-phosphoserine + ethanolamine</text>
        <dbReference type="Rhea" id="RHEA:41488"/>
        <dbReference type="ChEBI" id="CHEBI:33384"/>
        <dbReference type="ChEBI" id="CHEBI:57603"/>
        <dbReference type="ChEBI" id="CHEBI:78261"/>
        <dbReference type="ChEBI" id="CHEBI:78262"/>
    </reaction>
    <physiologicalReaction direction="left-to-right" evidence="15">
        <dbReference type="Rhea" id="RHEA:41489"/>
    </physiologicalReaction>
</comment>
<keyword evidence="11 22" id="KW-0472">Membrane</keyword>
<comment type="catalytic activity">
    <reaction evidence="22">
        <text>a 1,2-diacyl-sn-glycero-3-phosphoethanolamine + L-serine = a 1,2-diacyl-sn-glycero-3-phospho-L-serine + ethanolamine</text>
        <dbReference type="Rhea" id="RHEA:27606"/>
        <dbReference type="ChEBI" id="CHEBI:33384"/>
        <dbReference type="ChEBI" id="CHEBI:57262"/>
        <dbReference type="ChEBI" id="CHEBI:57603"/>
        <dbReference type="ChEBI" id="CHEBI:64612"/>
        <dbReference type="EC" id="2.7.8.29"/>
    </reaction>
</comment>
<evidence type="ECO:0000256" key="5">
    <source>
        <dbReference type="ARBA" id="ARBA00022516"/>
    </source>
</evidence>
<protein>
    <recommendedName>
        <fullName evidence="22">Phosphatidylserine synthase</fullName>
        <ecNumber evidence="22">2.7.8.29</ecNumber>
    </recommendedName>
    <alternativeName>
        <fullName evidence="22">Serine-exchange enzyme</fullName>
    </alternativeName>
</protein>
<dbReference type="OrthoDB" id="10265393at2759"/>
<evidence type="ECO:0000256" key="16">
    <source>
        <dbReference type="ARBA" id="ARBA00035875"/>
    </source>
</evidence>
<evidence type="ECO:0000256" key="20">
    <source>
        <dbReference type="ARBA" id="ARBA00036644"/>
    </source>
</evidence>
<evidence type="ECO:0000256" key="17">
    <source>
        <dbReference type="ARBA" id="ARBA00035955"/>
    </source>
</evidence>
<keyword evidence="6 22" id="KW-0808">Transferase</keyword>
<reference evidence="23" key="1">
    <citation type="submission" date="2021-02" db="EMBL/GenBank/DDBJ databases">
        <authorList>
            <person name="Nowell W R."/>
        </authorList>
    </citation>
    <scope>NUCLEOTIDE SEQUENCE</scope>
    <source>
        <strain evidence="23">Ploen Becks lab</strain>
    </source>
</reference>
<evidence type="ECO:0000256" key="21">
    <source>
        <dbReference type="ARBA" id="ARBA00036733"/>
    </source>
</evidence>
<dbReference type="GO" id="GO:0005789">
    <property type="term" value="C:endoplasmic reticulum membrane"/>
    <property type="evidence" value="ECO:0007669"/>
    <property type="project" value="UniProtKB-SubCell"/>
</dbReference>
<comment type="caution">
    <text evidence="23">The sequence shown here is derived from an EMBL/GenBank/DDBJ whole genome shotgun (WGS) entry which is preliminary data.</text>
</comment>
<keyword evidence="5 22" id="KW-0444">Lipid biosynthesis</keyword>
<feature type="transmembrane region" description="Helical" evidence="22">
    <location>
        <begin position="388"/>
        <end position="408"/>
    </location>
</feature>
<evidence type="ECO:0000256" key="14">
    <source>
        <dbReference type="ARBA" id="ARBA00035767"/>
    </source>
</evidence>
<comment type="pathway">
    <text evidence="3">Lipid metabolism.</text>
</comment>
<comment type="catalytic activity">
    <reaction evidence="20">
        <text>1-octadecanoyl-2-(9Z-octadecenoyl)-sn-glycero-3-phosphoethanolamine + L-serine = 1-octadecanoyl-2-(9Z-octadecenoyl)-sn-glycero-3-phospho-L-serine + ethanolamine</text>
        <dbReference type="Rhea" id="RHEA:40795"/>
        <dbReference type="ChEBI" id="CHEBI:33384"/>
        <dbReference type="ChEBI" id="CHEBI:57603"/>
        <dbReference type="ChEBI" id="CHEBI:75038"/>
        <dbReference type="ChEBI" id="CHEBI:78260"/>
    </reaction>
    <physiologicalReaction direction="left-to-right" evidence="20">
        <dbReference type="Rhea" id="RHEA:40796"/>
    </physiologicalReaction>
</comment>
<sequence>MSTKAISEELVHKQWVDAKIKAKNQTVSDDGTKSFFWRAHTVTVLVIMVIVLVYESLVESQVQDQSYNIKRGLIACASFFVLFGVTQTPDGPFTRPHPAFWRLVLCLSVIYEIALIFILFQTADDARQLLTHLDPNLGKPLPEKDYGGNCKIYDHENKESPYHNFWDKMDGFVPTHFFGWWLKTLILRDYWLCTVMSIGFELLEYSLEHQLPNFSECWWDHWILDFLVCNGLGIYLGMKTCEYFEMKPYNWRGLWTIPTFKGKIKRIVTQFSPYNWVSYDWQPFSSLKRWLYMIVLITLFFIGELATFYLKFILWIPPPHFLCLGRLIFMWLVAAVAMRESYEYLDNTLCKKMGTQTWVCLSILMTEFLICLKFDWETVTKPFPPDVAFWWSIFIGCLVLGTIFQFFIRPYFRPEHHHQSEADQNNRNKKQK</sequence>
<dbReference type="UniPathway" id="UPA00948"/>
<comment type="subcellular location">
    <subcellularLocation>
        <location evidence="1 22">Endoplasmic reticulum membrane</location>
        <topology evidence="1 22">Multi-pass membrane protein</topology>
    </subcellularLocation>
</comment>
<evidence type="ECO:0000256" key="12">
    <source>
        <dbReference type="ARBA" id="ARBA00023209"/>
    </source>
</evidence>
<feature type="transmembrane region" description="Helical" evidence="22">
    <location>
        <begin position="290"/>
        <end position="310"/>
    </location>
</feature>
<comment type="catalytic activity">
    <reaction evidence="18">
        <text>1-octadecanoyl-2-(4Z,7Z,10Z,13Z,16Z,19Z-docosahexaenoyl)-sn-glycero-3-phosphoethanolamine + L-serine = 1-octadecanoyl-2-(4Z,7Z,10Z,13Z,16Z,19Z-docosahexaenoyl)-sn-glycero-3-phosphoserine + ethanolamine</text>
        <dbReference type="Rhea" id="RHEA:41492"/>
        <dbReference type="ChEBI" id="CHEBI:33384"/>
        <dbReference type="ChEBI" id="CHEBI:57603"/>
        <dbReference type="ChEBI" id="CHEBI:78265"/>
        <dbReference type="ChEBI" id="CHEBI:78266"/>
    </reaction>
    <physiologicalReaction direction="left-to-right" evidence="18">
        <dbReference type="Rhea" id="RHEA:41493"/>
    </physiologicalReaction>
</comment>
<evidence type="ECO:0000256" key="3">
    <source>
        <dbReference type="ARBA" id="ARBA00005189"/>
    </source>
</evidence>
<name>A0A813VMN0_9BILA</name>
<proteinExistence type="inferred from homology"/>
<dbReference type="EMBL" id="CAJNOC010001244">
    <property type="protein sequence ID" value="CAF0848023.1"/>
    <property type="molecule type" value="Genomic_DNA"/>
</dbReference>
<evidence type="ECO:0000256" key="13">
    <source>
        <dbReference type="ARBA" id="ARBA00023264"/>
    </source>
</evidence>
<evidence type="ECO:0000256" key="9">
    <source>
        <dbReference type="ARBA" id="ARBA00022989"/>
    </source>
</evidence>
<dbReference type="AlphaFoldDB" id="A0A813VMN0"/>
<evidence type="ECO:0000313" key="23">
    <source>
        <dbReference type="EMBL" id="CAF0848023.1"/>
    </source>
</evidence>
<keyword evidence="7 22" id="KW-0812">Transmembrane</keyword>
<dbReference type="GO" id="GO:0006659">
    <property type="term" value="P:phosphatidylserine biosynthetic process"/>
    <property type="evidence" value="ECO:0007669"/>
    <property type="project" value="UniProtKB-UniRule"/>
</dbReference>
<evidence type="ECO:0000256" key="18">
    <source>
        <dbReference type="ARBA" id="ARBA00036428"/>
    </source>
</evidence>
<evidence type="ECO:0000256" key="22">
    <source>
        <dbReference type="RuleBase" id="RU368094"/>
    </source>
</evidence>